<name>A0A2K1L3Q0_PHYPA</name>
<accession>A0A2K1L3Q0</accession>
<dbReference type="Gramene" id="Pp3c2_30510V3.1">
    <property type="protein sequence ID" value="Pp3c2_30510V3.1"/>
    <property type="gene ID" value="Pp3c2_30510"/>
</dbReference>
<gene>
    <name evidence="14" type="primary">LOC112293721</name>
    <name evidence="13" type="ORF">PHYPA_003436</name>
</gene>
<dbReference type="InterPro" id="IPR008271">
    <property type="entry name" value="Ser/Thr_kinase_AS"/>
</dbReference>
<comment type="subcellular location">
    <subcellularLocation>
        <location evidence="1">Membrane</location>
        <topology evidence="1">Single-pass membrane protein</topology>
    </subcellularLocation>
</comment>
<evidence type="ECO:0000313" key="13">
    <source>
        <dbReference type="EMBL" id="PNR60643.1"/>
    </source>
</evidence>
<dbReference type="InterPro" id="IPR013210">
    <property type="entry name" value="LRR_N_plant-typ"/>
</dbReference>
<dbReference type="Gene3D" id="1.10.510.10">
    <property type="entry name" value="Transferase(Phosphotransferase) domain 1"/>
    <property type="match status" value="1"/>
</dbReference>
<dbReference type="EnsemblPlants" id="Pp3c2_30510V3.3">
    <property type="protein sequence ID" value="Pp3c2_30510V3.3"/>
    <property type="gene ID" value="Pp3c2_30510"/>
</dbReference>
<feature type="region of interest" description="Disordered" evidence="10">
    <location>
        <begin position="600"/>
        <end position="621"/>
    </location>
</feature>
<organism evidence="13">
    <name type="scientific">Physcomitrium patens</name>
    <name type="common">Spreading-leaved earth moss</name>
    <name type="synonym">Physcomitrella patens</name>
    <dbReference type="NCBI Taxonomy" id="3218"/>
    <lineage>
        <taxon>Eukaryota</taxon>
        <taxon>Viridiplantae</taxon>
        <taxon>Streptophyta</taxon>
        <taxon>Embryophyta</taxon>
        <taxon>Bryophyta</taxon>
        <taxon>Bryophytina</taxon>
        <taxon>Bryopsida</taxon>
        <taxon>Funariidae</taxon>
        <taxon>Funariales</taxon>
        <taxon>Funariaceae</taxon>
        <taxon>Physcomitrium</taxon>
    </lineage>
</organism>
<dbReference type="Gramene" id="Pp3c2_30510V3.3">
    <property type="protein sequence ID" value="Pp3c2_30510V3.3"/>
    <property type="gene ID" value="Pp3c2_30510"/>
</dbReference>
<dbReference type="Proteomes" id="UP000006727">
    <property type="component" value="Chromosome 2"/>
</dbReference>
<evidence type="ECO:0000256" key="5">
    <source>
        <dbReference type="ARBA" id="ARBA00022729"/>
    </source>
</evidence>
<dbReference type="STRING" id="3218.A0A2K1L3Q0"/>
<dbReference type="SMART" id="SM00220">
    <property type="entry name" value="S_TKc"/>
    <property type="match status" value="1"/>
</dbReference>
<dbReference type="PANTHER" id="PTHR48007">
    <property type="entry name" value="LEUCINE-RICH REPEAT RECEPTOR-LIKE PROTEIN KINASE PXC1"/>
    <property type="match status" value="1"/>
</dbReference>
<dbReference type="Pfam" id="PF08263">
    <property type="entry name" value="LRRNT_2"/>
    <property type="match status" value="1"/>
</dbReference>
<dbReference type="InterPro" id="IPR001611">
    <property type="entry name" value="Leu-rich_rpt"/>
</dbReference>
<protein>
    <recommendedName>
        <fullName evidence="12">Protein kinase domain-containing protein</fullName>
    </recommendedName>
</protein>
<sequence length="756" mass="81968">MSVRERPNAKYGDLQVKERVTQLLYCGIQSRLTVFERLALVLFLFLALDTFGVAGLNADGIALLEFKKSITSDAQSALQNWNYVDDTPCYWNGITCMKVQGVDRVVQIVLPRKSLGGTLSPYLGNLTYLAVVNLDTNNFTGQIPGELFKSPALSSLYLSDNNFSGAIPTAICALGDQLRVIELNGNRLAGGFPDDFLNCYGLRRLVLSYNNFKGPIPLGIGSKLTQLKRLDLSVNHFNGSIPEDFGNLTNLLPQFPLNLSNNRFSGAIPPSLANLGRVLIDLSNNNLSGPVPPDSYFQAQGPTSYIGNANLCGSPLKVDCASSPSPSLSPFDNIAGTSATGSFSKRPLSKAAIIGIGVGCAIVGLLMASILFYFILRKLHIRKKSLGLNSPARSDNASSLRGCLCSWRESGGGSMSADEDDENDLMHLSGVLSFSLEELLRASAYVLGKSGVGIIYKAVLDDGTMVAVRRLGEGGEQRQKEFESEVKTIAQVRHLNIVTLHSYSWRAEEKLLIYDYVSNGNLETALHSRSNASKGPLTWEMRLQIAIGAAQGLAHIHECSARKYVHGDIKPSNILLDDCLVARIADFGLQRLLSLAEPESVREHGSSRGDNDRASSVTPAPVVVPELGRKRSLTPRGAHMVVPFLMGVYQAPEAISAKKPTQKSDVYSFGIVLLELLTGTSPFNLLAAGQVDLASRVRVALQEKRPFSEIYDPSLLNSSNEQTKMIETLQVALACTSANPDTRPKMKQVAESLEQL</sequence>
<dbReference type="OrthoDB" id="4062651at2759"/>
<dbReference type="Gene3D" id="3.80.10.10">
    <property type="entry name" value="Ribonuclease Inhibitor"/>
    <property type="match status" value="2"/>
</dbReference>
<evidence type="ECO:0000256" key="4">
    <source>
        <dbReference type="ARBA" id="ARBA00022692"/>
    </source>
</evidence>
<dbReference type="GeneID" id="112293721"/>
<proteinExistence type="inferred from homology"/>
<dbReference type="GO" id="GO:0016020">
    <property type="term" value="C:membrane"/>
    <property type="evidence" value="ECO:0007669"/>
    <property type="project" value="UniProtKB-SubCell"/>
</dbReference>
<evidence type="ECO:0000259" key="12">
    <source>
        <dbReference type="PROSITE" id="PS50011"/>
    </source>
</evidence>
<dbReference type="InterPro" id="IPR032675">
    <property type="entry name" value="LRR_dom_sf"/>
</dbReference>
<dbReference type="FunFam" id="3.80.10.10:FF:000275">
    <property type="entry name" value="Leucine-rich repeat receptor-like protein kinase"/>
    <property type="match status" value="1"/>
</dbReference>
<dbReference type="CDD" id="cd14066">
    <property type="entry name" value="STKc_IRAK"/>
    <property type="match status" value="1"/>
</dbReference>
<dbReference type="FunCoup" id="A0A2K1L3Q0">
    <property type="interactions" value="520"/>
</dbReference>
<keyword evidence="9" id="KW-0325">Glycoprotein</keyword>
<dbReference type="KEGG" id="ppp:112293721"/>
<feature type="transmembrane region" description="Helical" evidence="11">
    <location>
        <begin position="352"/>
        <end position="376"/>
    </location>
</feature>
<reference evidence="13 15" key="2">
    <citation type="journal article" date="2018" name="Plant J.">
        <title>The Physcomitrella patens chromosome-scale assembly reveals moss genome structure and evolution.</title>
        <authorList>
            <person name="Lang D."/>
            <person name="Ullrich K.K."/>
            <person name="Murat F."/>
            <person name="Fuchs J."/>
            <person name="Jenkins J."/>
            <person name="Haas F.B."/>
            <person name="Piednoel M."/>
            <person name="Gundlach H."/>
            <person name="Van Bel M."/>
            <person name="Meyberg R."/>
            <person name="Vives C."/>
            <person name="Morata J."/>
            <person name="Symeonidi A."/>
            <person name="Hiss M."/>
            <person name="Muchero W."/>
            <person name="Kamisugi Y."/>
            <person name="Saleh O."/>
            <person name="Blanc G."/>
            <person name="Decker E.L."/>
            <person name="van Gessel N."/>
            <person name="Grimwood J."/>
            <person name="Hayes R.D."/>
            <person name="Graham S.W."/>
            <person name="Gunter L.E."/>
            <person name="McDaniel S.F."/>
            <person name="Hoernstein S.N.W."/>
            <person name="Larsson A."/>
            <person name="Li F.W."/>
            <person name="Perroud P.F."/>
            <person name="Phillips J."/>
            <person name="Ranjan P."/>
            <person name="Rokshar D.S."/>
            <person name="Rothfels C.J."/>
            <person name="Schneider L."/>
            <person name="Shu S."/>
            <person name="Stevenson D.W."/>
            <person name="Thummler F."/>
            <person name="Tillich M."/>
            <person name="Villarreal Aguilar J.C."/>
            <person name="Widiez T."/>
            <person name="Wong G.K."/>
            <person name="Wymore A."/>
            <person name="Zhang Y."/>
            <person name="Zimmer A.D."/>
            <person name="Quatrano R.S."/>
            <person name="Mayer K.F.X."/>
            <person name="Goodstein D."/>
            <person name="Casacuberta J.M."/>
            <person name="Vandepoele K."/>
            <person name="Reski R."/>
            <person name="Cuming A.C."/>
            <person name="Tuskan G.A."/>
            <person name="Maumus F."/>
            <person name="Salse J."/>
            <person name="Schmutz J."/>
            <person name="Rensing S.A."/>
        </authorList>
    </citation>
    <scope>NUCLEOTIDE SEQUENCE [LARGE SCALE GENOMIC DNA]</scope>
    <source>
        <strain evidence="14 15">cv. Gransden 2004</strain>
    </source>
</reference>
<dbReference type="AlphaFoldDB" id="A0A2K1L3Q0"/>
<dbReference type="SUPFAM" id="SSF52058">
    <property type="entry name" value="L domain-like"/>
    <property type="match status" value="1"/>
</dbReference>
<reference evidence="14" key="3">
    <citation type="submission" date="2020-12" db="UniProtKB">
        <authorList>
            <consortium name="EnsemblPlants"/>
        </authorList>
    </citation>
    <scope>IDENTIFICATION</scope>
</reference>
<feature type="compositionally biased region" description="Basic and acidic residues" evidence="10">
    <location>
        <begin position="600"/>
        <end position="613"/>
    </location>
</feature>
<keyword evidence="6" id="KW-0677">Repeat</keyword>
<dbReference type="GO" id="GO:0004672">
    <property type="term" value="F:protein kinase activity"/>
    <property type="evidence" value="ECO:0007669"/>
    <property type="project" value="InterPro"/>
</dbReference>
<dbReference type="EnsemblPlants" id="Pp3c2_30510V3.1">
    <property type="protein sequence ID" value="Pp3c2_30510V3.1"/>
    <property type="gene ID" value="Pp3c2_30510"/>
</dbReference>
<feature type="domain" description="Protein kinase" evidence="12">
    <location>
        <begin position="441"/>
        <end position="756"/>
    </location>
</feature>
<evidence type="ECO:0000256" key="11">
    <source>
        <dbReference type="SAM" id="Phobius"/>
    </source>
</evidence>
<evidence type="ECO:0000256" key="10">
    <source>
        <dbReference type="SAM" id="MobiDB-lite"/>
    </source>
</evidence>
<dbReference type="PANTHER" id="PTHR48007:SF83">
    <property type="entry name" value="PROTEIN KINASE DOMAIN-CONTAINING PROTEIN"/>
    <property type="match status" value="1"/>
</dbReference>
<dbReference type="RefSeq" id="XP_024399260.1">
    <property type="nucleotide sequence ID" value="XM_024543492.2"/>
</dbReference>
<dbReference type="Gene3D" id="3.30.200.20">
    <property type="entry name" value="Phosphorylase Kinase, domain 1"/>
    <property type="match status" value="1"/>
</dbReference>
<evidence type="ECO:0000256" key="2">
    <source>
        <dbReference type="ARBA" id="ARBA00008684"/>
    </source>
</evidence>
<keyword evidence="7 11" id="KW-1133">Transmembrane helix</keyword>
<dbReference type="GO" id="GO:0005524">
    <property type="term" value="F:ATP binding"/>
    <property type="evidence" value="ECO:0007669"/>
    <property type="project" value="InterPro"/>
</dbReference>
<dbReference type="InterPro" id="IPR000719">
    <property type="entry name" value="Prot_kinase_dom"/>
</dbReference>
<dbReference type="InterPro" id="IPR011009">
    <property type="entry name" value="Kinase-like_dom_sf"/>
</dbReference>
<evidence type="ECO:0000256" key="3">
    <source>
        <dbReference type="ARBA" id="ARBA00022614"/>
    </source>
</evidence>
<dbReference type="EMBL" id="ABEU02000002">
    <property type="protein sequence ID" value="PNR60643.1"/>
    <property type="molecule type" value="Genomic_DNA"/>
</dbReference>
<evidence type="ECO:0000313" key="14">
    <source>
        <dbReference type="EnsemblPlants" id="Pp3c2_30510V3.1"/>
    </source>
</evidence>
<comment type="similarity">
    <text evidence="2">Belongs to the protein kinase superfamily. Ser/Thr protein kinase family.</text>
</comment>
<dbReference type="PaxDb" id="3218-PP1S22_20V6.1"/>
<evidence type="ECO:0000256" key="9">
    <source>
        <dbReference type="ARBA" id="ARBA00023180"/>
    </source>
</evidence>
<dbReference type="Pfam" id="PF07714">
    <property type="entry name" value="PK_Tyr_Ser-Thr"/>
    <property type="match status" value="2"/>
</dbReference>
<evidence type="ECO:0000256" key="7">
    <source>
        <dbReference type="ARBA" id="ARBA00022989"/>
    </source>
</evidence>
<keyword evidence="4 11" id="KW-0812">Transmembrane</keyword>
<keyword evidence="5" id="KW-0732">Signal</keyword>
<keyword evidence="8 11" id="KW-0472">Membrane</keyword>
<evidence type="ECO:0000256" key="1">
    <source>
        <dbReference type="ARBA" id="ARBA00004167"/>
    </source>
</evidence>
<dbReference type="InterPro" id="IPR046959">
    <property type="entry name" value="PRK1-6/SRF4-like"/>
</dbReference>
<dbReference type="PROSITE" id="PS50011">
    <property type="entry name" value="PROTEIN_KINASE_DOM"/>
    <property type="match status" value="1"/>
</dbReference>
<dbReference type="OMA" id="PCMRADD"/>
<evidence type="ECO:0000313" key="15">
    <source>
        <dbReference type="Proteomes" id="UP000006727"/>
    </source>
</evidence>
<dbReference type="InterPro" id="IPR001245">
    <property type="entry name" value="Ser-Thr/Tyr_kinase_cat_dom"/>
</dbReference>
<dbReference type="SUPFAM" id="SSF56112">
    <property type="entry name" value="Protein kinase-like (PK-like)"/>
    <property type="match status" value="1"/>
</dbReference>
<keyword evidence="15" id="KW-1185">Reference proteome</keyword>
<reference evidence="13 15" key="1">
    <citation type="journal article" date="2008" name="Science">
        <title>The Physcomitrella genome reveals evolutionary insights into the conquest of land by plants.</title>
        <authorList>
            <person name="Rensing S."/>
            <person name="Lang D."/>
            <person name="Zimmer A."/>
            <person name="Terry A."/>
            <person name="Salamov A."/>
            <person name="Shapiro H."/>
            <person name="Nishiyama T."/>
            <person name="Perroud P.-F."/>
            <person name="Lindquist E."/>
            <person name="Kamisugi Y."/>
            <person name="Tanahashi T."/>
            <person name="Sakakibara K."/>
            <person name="Fujita T."/>
            <person name="Oishi K."/>
            <person name="Shin-I T."/>
            <person name="Kuroki Y."/>
            <person name="Toyoda A."/>
            <person name="Suzuki Y."/>
            <person name="Hashimoto A."/>
            <person name="Yamaguchi K."/>
            <person name="Sugano A."/>
            <person name="Kohara Y."/>
            <person name="Fujiyama A."/>
            <person name="Anterola A."/>
            <person name="Aoki S."/>
            <person name="Ashton N."/>
            <person name="Barbazuk W.B."/>
            <person name="Barker E."/>
            <person name="Bennetzen J."/>
            <person name="Bezanilla M."/>
            <person name="Blankenship R."/>
            <person name="Cho S.H."/>
            <person name="Dutcher S."/>
            <person name="Estelle M."/>
            <person name="Fawcett J.A."/>
            <person name="Gundlach H."/>
            <person name="Hanada K."/>
            <person name="Heyl A."/>
            <person name="Hicks K.A."/>
            <person name="Hugh J."/>
            <person name="Lohr M."/>
            <person name="Mayer K."/>
            <person name="Melkozernov A."/>
            <person name="Murata T."/>
            <person name="Nelson D."/>
            <person name="Pils B."/>
            <person name="Prigge M."/>
            <person name="Reiss B."/>
            <person name="Renner T."/>
            <person name="Rombauts S."/>
            <person name="Rushton P."/>
            <person name="Sanderfoot A."/>
            <person name="Schween G."/>
            <person name="Shiu S.-H."/>
            <person name="Stueber K."/>
            <person name="Theodoulou F.L."/>
            <person name="Tu H."/>
            <person name="Van de Peer Y."/>
            <person name="Verrier P.J."/>
            <person name="Waters E."/>
            <person name="Wood A."/>
            <person name="Yang L."/>
            <person name="Cove D."/>
            <person name="Cuming A."/>
            <person name="Hasebe M."/>
            <person name="Lucas S."/>
            <person name="Mishler D.B."/>
            <person name="Reski R."/>
            <person name="Grigoriev I."/>
            <person name="Quatrano R.S."/>
            <person name="Boore J.L."/>
        </authorList>
    </citation>
    <scope>NUCLEOTIDE SEQUENCE [LARGE SCALE GENOMIC DNA]</scope>
    <source>
        <strain evidence="14 15">cv. Gransden 2004</strain>
    </source>
</reference>
<feature type="transmembrane region" description="Helical" evidence="11">
    <location>
        <begin position="38"/>
        <end position="58"/>
    </location>
</feature>
<dbReference type="Pfam" id="PF00560">
    <property type="entry name" value="LRR_1"/>
    <property type="match status" value="3"/>
</dbReference>
<keyword evidence="3" id="KW-0433">Leucine-rich repeat</keyword>
<evidence type="ECO:0000256" key="8">
    <source>
        <dbReference type="ARBA" id="ARBA00023136"/>
    </source>
</evidence>
<evidence type="ECO:0000256" key="6">
    <source>
        <dbReference type="ARBA" id="ARBA00022737"/>
    </source>
</evidence>
<dbReference type="PROSITE" id="PS00108">
    <property type="entry name" value="PROTEIN_KINASE_ST"/>
    <property type="match status" value="1"/>
</dbReference>